<dbReference type="RefSeq" id="WP_072985505.1">
    <property type="nucleotide sequence ID" value="NZ_FQZB01000005.1"/>
</dbReference>
<feature type="transmembrane region" description="Helical" evidence="1">
    <location>
        <begin position="225"/>
        <end position="244"/>
    </location>
</feature>
<accession>A0A1M6ESG2</accession>
<protein>
    <recommendedName>
        <fullName evidence="2">DUF6677 domain-containing protein</fullName>
    </recommendedName>
</protein>
<keyword evidence="4" id="KW-1185">Reference proteome</keyword>
<feature type="domain" description="DUF6677" evidence="2">
    <location>
        <begin position="13"/>
        <end position="50"/>
    </location>
</feature>
<proteinExistence type="predicted"/>
<dbReference type="InterPro" id="IPR046499">
    <property type="entry name" value="DUF6677"/>
</dbReference>
<evidence type="ECO:0000313" key="4">
    <source>
        <dbReference type="Proteomes" id="UP000184310"/>
    </source>
</evidence>
<evidence type="ECO:0000256" key="1">
    <source>
        <dbReference type="SAM" id="Phobius"/>
    </source>
</evidence>
<reference evidence="3 4" key="1">
    <citation type="submission" date="2016-11" db="EMBL/GenBank/DDBJ databases">
        <authorList>
            <person name="Jaros S."/>
            <person name="Januszkiewicz K."/>
            <person name="Wedrychowicz H."/>
        </authorList>
    </citation>
    <scope>NUCLEOTIDE SEQUENCE [LARGE SCALE GENOMIC DNA]</scope>
    <source>
        <strain evidence="3 4">DSM 21758</strain>
    </source>
</reference>
<gene>
    <name evidence="3" type="ORF">SAMN02745163_00930</name>
</gene>
<keyword evidence="1" id="KW-1133">Transmembrane helix</keyword>
<dbReference type="Proteomes" id="UP000184310">
    <property type="component" value="Unassembled WGS sequence"/>
</dbReference>
<evidence type="ECO:0000313" key="3">
    <source>
        <dbReference type="EMBL" id="SHI88300.1"/>
    </source>
</evidence>
<dbReference type="EMBL" id="FQZB01000005">
    <property type="protein sequence ID" value="SHI88300.1"/>
    <property type="molecule type" value="Genomic_DNA"/>
</dbReference>
<sequence length="252" mass="28348">MKSRFKTFILSAIPGLGHIYLGDTSRGIIFFIAIVVMCFSSSFMGYNHEVFNGMHHFFECLIPILWAYQAIDAQITISKVENGKIILDDENEGRFRNNLLIATLLSIIPGVGHFYIGRKNKGEKLFVIFLIAYLISSFINLDIIRLAVPVIMIYSILDLRNEFNANSILSLSEVKDCTTNYENGSLTKLGKILGIIFIVLGIFIIGDKLAPEFFDYASIRKVKEYIGIVISSFLVISIGIKLLLTTTKNKEN</sequence>
<keyword evidence="1" id="KW-0472">Membrane</keyword>
<feature type="transmembrane region" description="Helical" evidence="1">
    <location>
        <begin position="189"/>
        <end position="205"/>
    </location>
</feature>
<name>A0A1M6ESG2_9CLOT</name>
<feature type="transmembrane region" description="Helical" evidence="1">
    <location>
        <begin position="128"/>
        <end position="157"/>
    </location>
</feature>
<dbReference type="STRING" id="1121302.SAMN02745163_00930"/>
<keyword evidence="1" id="KW-0812">Transmembrane</keyword>
<dbReference type="Pfam" id="PF20382">
    <property type="entry name" value="DUF6677"/>
    <property type="match status" value="1"/>
</dbReference>
<dbReference type="AlphaFoldDB" id="A0A1M6ESG2"/>
<feature type="transmembrane region" description="Helical" evidence="1">
    <location>
        <begin position="27"/>
        <end position="46"/>
    </location>
</feature>
<dbReference type="OrthoDB" id="82335at2"/>
<organism evidence="3 4">
    <name type="scientific">Clostridium cavendishii DSM 21758</name>
    <dbReference type="NCBI Taxonomy" id="1121302"/>
    <lineage>
        <taxon>Bacteria</taxon>
        <taxon>Bacillati</taxon>
        <taxon>Bacillota</taxon>
        <taxon>Clostridia</taxon>
        <taxon>Eubacteriales</taxon>
        <taxon>Clostridiaceae</taxon>
        <taxon>Clostridium</taxon>
    </lineage>
</organism>
<evidence type="ECO:0000259" key="2">
    <source>
        <dbReference type="Pfam" id="PF20382"/>
    </source>
</evidence>
<feature type="transmembrane region" description="Helical" evidence="1">
    <location>
        <begin position="99"/>
        <end position="116"/>
    </location>
</feature>